<dbReference type="PANTHER" id="PTHR32063:SF0">
    <property type="entry name" value="SWARMING MOTILITY PROTEIN SWRC"/>
    <property type="match status" value="1"/>
</dbReference>
<dbReference type="GO" id="GO:0015562">
    <property type="term" value="F:efflux transmembrane transporter activity"/>
    <property type="evidence" value="ECO:0007669"/>
    <property type="project" value="InterPro"/>
</dbReference>
<evidence type="ECO:0000256" key="4">
    <source>
        <dbReference type="SAM" id="Phobius"/>
    </source>
</evidence>
<feature type="transmembrane region" description="Helical" evidence="4">
    <location>
        <begin position="431"/>
        <end position="453"/>
    </location>
</feature>
<dbReference type="OrthoDB" id="9807612at2"/>
<dbReference type="Gene3D" id="3.30.70.1430">
    <property type="entry name" value="Multidrug efflux transporter AcrB pore domain"/>
    <property type="match status" value="2"/>
</dbReference>
<dbReference type="PANTHER" id="PTHR32063">
    <property type="match status" value="1"/>
</dbReference>
<keyword evidence="2" id="KW-0175">Coiled coil</keyword>
<dbReference type="InterPro" id="IPR001036">
    <property type="entry name" value="Acrflvin-R"/>
</dbReference>
<protein>
    <submittedName>
        <fullName evidence="5">Multidrug resistance protein MdtB</fullName>
    </submittedName>
</protein>
<proteinExistence type="inferred from homology"/>
<keyword evidence="4" id="KW-0812">Transmembrane</keyword>
<dbReference type="Pfam" id="PF02321">
    <property type="entry name" value="OEP"/>
    <property type="match status" value="1"/>
</dbReference>
<evidence type="ECO:0000256" key="2">
    <source>
        <dbReference type="SAM" id="Coils"/>
    </source>
</evidence>
<accession>A0A2S9YKG0</accession>
<comment type="caution">
    <text evidence="5">The sequence shown here is derived from an EMBL/GenBank/DDBJ whole genome shotgun (WGS) entry which is preliminary data.</text>
</comment>
<feature type="transmembrane region" description="Helical" evidence="4">
    <location>
        <begin position="359"/>
        <end position="381"/>
    </location>
</feature>
<organism evidence="5 6">
    <name type="scientific">Enhygromyxa salina</name>
    <dbReference type="NCBI Taxonomy" id="215803"/>
    <lineage>
        <taxon>Bacteria</taxon>
        <taxon>Pseudomonadati</taxon>
        <taxon>Myxococcota</taxon>
        <taxon>Polyangia</taxon>
        <taxon>Nannocystales</taxon>
        <taxon>Nannocystaceae</taxon>
        <taxon>Enhygromyxa</taxon>
    </lineage>
</organism>
<gene>
    <name evidence="5" type="primary">mdtB_2</name>
    <name evidence="5" type="ORF">ENSA7_45520</name>
</gene>
<dbReference type="Gene3D" id="3.30.70.1320">
    <property type="entry name" value="Multidrug efflux transporter AcrB pore domain like"/>
    <property type="match status" value="1"/>
</dbReference>
<dbReference type="PRINTS" id="PR00702">
    <property type="entry name" value="ACRIFLAVINRP"/>
</dbReference>
<feature type="transmembrane region" description="Helical" evidence="4">
    <location>
        <begin position="902"/>
        <end position="921"/>
    </location>
</feature>
<feature type="transmembrane region" description="Helical" evidence="4">
    <location>
        <begin position="459"/>
        <end position="482"/>
    </location>
</feature>
<dbReference type="Gene3D" id="1.20.1640.10">
    <property type="entry name" value="Multidrug efflux transporter AcrB transmembrane domain"/>
    <property type="match status" value="2"/>
</dbReference>
<feature type="compositionally biased region" description="Polar residues" evidence="3">
    <location>
        <begin position="1406"/>
        <end position="1421"/>
    </location>
</feature>
<dbReference type="GO" id="GO:0005886">
    <property type="term" value="C:plasma membrane"/>
    <property type="evidence" value="ECO:0007669"/>
    <property type="project" value="TreeGrafter"/>
</dbReference>
<dbReference type="Gene3D" id="1.20.1600.10">
    <property type="entry name" value="Outer membrane efflux proteins (OEP)"/>
    <property type="match status" value="1"/>
</dbReference>
<dbReference type="SUPFAM" id="SSF82693">
    <property type="entry name" value="Multidrug efflux transporter AcrB pore domain, PN1, PN2, PC1 and PC2 subdomains"/>
    <property type="match status" value="3"/>
</dbReference>
<evidence type="ECO:0000256" key="3">
    <source>
        <dbReference type="SAM" id="MobiDB-lite"/>
    </source>
</evidence>
<feature type="region of interest" description="Disordered" evidence="3">
    <location>
        <begin position="1406"/>
        <end position="1431"/>
    </location>
</feature>
<comment type="similarity">
    <text evidence="1">Belongs to the outer membrane factor (OMF) (TC 1.B.17) family.</text>
</comment>
<dbReference type="Proteomes" id="UP000238823">
    <property type="component" value="Unassembled WGS sequence"/>
</dbReference>
<name>A0A2S9YKG0_9BACT</name>
<dbReference type="Gene3D" id="3.30.2090.10">
    <property type="entry name" value="Multidrug efflux transporter AcrB TolC docking domain, DN and DC subdomains"/>
    <property type="match status" value="2"/>
</dbReference>
<feature type="transmembrane region" description="Helical" evidence="4">
    <location>
        <begin position="529"/>
        <end position="546"/>
    </location>
</feature>
<feature type="compositionally biased region" description="Polar residues" evidence="3">
    <location>
        <begin position="1070"/>
        <end position="1079"/>
    </location>
</feature>
<dbReference type="EMBL" id="PVNL01000093">
    <property type="protein sequence ID" value="PRQ05506.1"/>
    <property type="molecule type" value="Genomic_DNA"/>
</dbReference>
<dbReference type="Pfam" id="PF00873">
    <property type="entry name" value="ACR_tran"/>
    <property type="match status" value="1"/>
</dbReference>
<feature type="transmembrane region" description="Helical" evidence="4">
    <location>
        <begin position="852"/>
        <end position="871"/>
    </location>
</feature>
<evidence type="ECO:0000313" key="5">
    <source>
        <dbReference type="EMBL" id="PRQ05506.1"/>
    </source>
</evidence>
<dbReference type="InterPro" id="IPR003423">
    <property type="entry name" value="OMP_efflux"/>
</dbReference>
<reference evidence="5 6" key="1">
    <citation type="submission" date="2018-03" db="EMBL/GenBank/DDBJ databases">
        <title>Draft Genome Sequences of the Obligatory Marine Myxobacteria Enhygromyxa salina SWB007.</title>
        <authorList>
            <person name="Poehlein A."/>
            <person name="Moghaddam J.A."/>
            <person name="Harms H."/>
            <person name="Alanjari M."/>
            <person name="Koenig G.M."/>
            <person name="Daniel R."/>
            <person name="Schaeberle T.F."/>
        </authorList>
    </citation>
    <scope>NUCLEOTIDE SEQUENCE [LARGE SCALE GENOMIC DNA]</scope>
    <source>
        <strain evidence="5 6">SWB007</strain>
    </source>
</reference>
<feature type="region of interest" description="Disordered" evidence="3">
    <location>
        <begin position="1060"/>
        <end position="1080"/>
    </location>
</feature>
<evidence type="ECO:0000256" key="1">
    <source>
        <dbReference type="ARBA" id="ARBA00007613"/>
    </source>
</evidence>
<feature type="coiled-coil region" evidence="2">
    <location>
        <begin position="1475"/>
        <end position="1534"/>
    </location>
</feature>
<feature type="transmembrane region" description="Helical" evidence="4">
    <location>
        <begin position="984"/>
        <end position="1011"/>
    </location>
</feature>
<feature type="transmembrane region" description="Helical" evidence="4">
    <location>
        <begin position="878"/>
        <end position="896"/>
    </location>
</feature>
<feature type="transmembrane region" description="Helical" evidence="4">
    <location>
        <begin position="333"/>
        <end position="352"/>
    </location>
</feature>
<keyword evidence="4" id="KW-1133">Transmembrane helix</keyword>
<dbReference type="InterPro" id="IPR027463">
    <property type="entry name" value="AcrB_DN_DC_subdom"/>
</dbReference>
<dbReference type="SUPFAM" id="SSF56954">
    <property type="entry name" value="Outer membrane efflux proteins (OEP)"/>
    <property type="match status" value="1"/>
</dbReference>
<dbReference type="RefSeq" id="WP_106091486.1">
    <property type="nucleotide sequence ID" value="NZ_PVNL01000093.1"/>
</dbReference>
<feature type="transmembrane region" description="Helical" evidence="4">
    <location>
        <begin position="1037"/>
        <end position="1056"/>
    </location>
</feature>
<keyword evidence="4" id="KW-0472">Membrane</keyword>
<feature type="transmembrane region" description="Helical" evidence="4">
    <location>
        <begin position="387"/>
        <end position="410"/>
    </location>
</feature>
<feature type="transmembrane region" description="Helical" evidence="4">
    <location>
        <begin position="12"/>
        <end position="33"/>
    </location>
</feature>
<dbReference type="SUPFAM" id="SSF82866">
    <property type="entry name" value="Multidrug efflux transporter AcrB transmembrane domain"/>
    <property type="match status" value="2"/>
</dbReference>
<dbReference type="GO" id="GO:0042910">
    <property type="term" value="F:xenobiotic transmembrane transporter activity"/>
    <property type="evidence" value="ECO:0007669"/>
    <property type="project" value="TreeGrafter"/>
</dbReference>
<dbReference type="SUPFAM" id="SSF82714">
    <property type="entry name" value="Multidrug efflux transporter AcrB TolC docking domain, DN and DC subdomains"/>
    <property type="match status" value="2"/>
</dbReference>
<dbReference type="Gene3D" id="3.30.70.1440">
    <property type="entry name" value="Multidrug efflux transporter AcrB pore domain"/>
    <property type="match status" value="1"/>
</dbReference>
<feature type="transmembrane region" description="Helical" evidence="4">
    <location>
        <begin position="957"/>
        <end position="978"/>
    </location>
</feature>
<sequence length="1607" mass="171806">MQWLASLSVRRMVLAAVINLVIVVVGIVSYLGLGVDKFPEIDFPAVTITTVYPGASPTAVESDVSEEIESAVNSVAGLDTLTSTSSEGVSVVVASFSLDTNIDVAAQDVRDRVEQVLNNLPTGVEPPQVQKIDPSAAPILMLSVRADMPIQDLTRIADDTVKRRLETIAGIGQVQLIGGRERRISVDLDPVRMRAAQVGANEVRAAIQRANADTPGGKLELGPHAETLRVVGRATSAEQLSAIVVRQLGDRPVLLRDVADVYQGIEDAESAGFRDGESTIVLALRKQSGGNTVEAVDTAREAIDELTAELPAGVSLEVVRDNSESIRTSIHSVLEHLVIGGLLAALVVLIFLGDLRSTIIAAISIPISVIGTFVLMSWMGFTLNMMTLLALALSVGIVIDDAIVVLENIHRFIHEKGMKPFPAAIAATKEIGPAVLATSLSLMAVFLPVAFMSGIIGRFLLSFGMTMAFAIGVSVIVSFTIVPMLSARLLPPVSDEPHESRFQRVVNALYRPVEAAYMALLRVAMRRRWLVVLACIAALAAIPPLGKAAGFGFMPINDDAQFELYIKAPSDSTLDATSLVAERLARKTRELSGVAYTLTTIGDNSQKQDNVARVYVRLVDPEQREASQDQMMNLARQQFEAGVPEGVSVSVQPVSDFGGGQTQGVQFALSGPDLDQLELYAERAVAELAELPGVVDAQAAIDPPIPETVLRPDLDRAAALGVSPGDISTSLSLLIGGADVSKYLDAGDQYDVFVRAADHVRLDQDLLSLLTVPSQTLGQVPLSDVVKVEHGLGPATINRLSRERQITVGGNLAPGADQGSIVAAFEQIIADLDMPPGYQAIPLGQTKELAKMGQAFALAFALAFVFMYLVLAAQFDSWLHPLTILLALPLTIPFAFASVALFGQQLNLFSILGLLVLFGVVKKNAILQIDQANHLREQGMERLEAILLANKQRLRPILMTTIAFVAGMMPMVLSQGIGSGLSRAMATIVVGGQSLSLVLTLVAIPVLYSLFDDASDKVGRLLVRLRGAAVDRGQAQVVAPIALALICVLTPGLALASPPAPQLDGPAPAQTRTNVQPQPGFTDEPYTLPFEAEPLQLSDVLTTAVAHNLDFRASVVAVQISEADILASLGAFDVTLTAGFGVDVQRAVPRGSAFVFNTGSRDFKGYVGVARPLETGGRIALRLDVSRKLTDQPISFLDTSLGSTTLSQYLVKPTLTFSHPLLKGAGVRANKARIHQAKLARSSAEAAQITQAQALVNELVLAYWDALYAERDLANKHRSVELAKRQLADTEVKVRAGKLAANDAMAIEQSVAQRETEVLLAENQLLDTSLRLRALMGQPYAPGQTLGIVPTTAPTAFVPEPVDTDAAIAAALSNDPRVHQLELALASRRIDEFVAARDRLPQLDFTGSFSPQGRSVDTSPNPMAGTPGIDGSWGEAFQNFVPEDVGADGLFAEYTVTGALDLSWSIQNRTAKGNHQRTLAQLEQAEIDVEQLRLTTATSVVRTVNQLRSAAKRLELAELSIALAEQNLETERVRFEAGHSTNYDVLFRIDDLAAAQTGLLDAHIDYLAAKLELQRMTGEILPAYGLDLPSAAPTASKPSRSRRAQRE</sequence>
<evidence type="ECO:0000313" key="6">
    <source>
        <dbReference type="Proteomes" id="UP000238823"/>
    </source>
</evidence>